<accession>A0A1U9KJK7</accession>
<dbReference type="InterPro" id="IPR027417">
    <property type="entry name" value="P-loop_NTPase"/>
</dbReference>
<comment type="subcellular location">
    <subcellularLocation>
        <location evidence="1">Cell membrane</location>
        <topology evidence="1">Multi-pass membrane protein</topology>
    </subcellularLocation>
</comment>
<feature type="transmembrane region" description="Helical" evidence="7">
    <location>
        <begin position="139"/>
        <end position="156"/>
    </location>
</feature>
<name>A0A1U9KJK7_ACEAC</name>
<keyword evidence="5 7" id="KW-1133">Transmembrane helix</keyword>
<feature type="domain" description="ABC transporter" evidence="8">
    <location>
        <begin position="338"/>
        <end position="560"/>
    </location>
</feature>
<dbReference type="Gene3D" id="3.40.50.300">
    <property type="entry name" value="P-loop containing nucleotide triphosphate hydrolases"/>
    <property type="match status" value="1"/>
</dbReference>
<dbReference type="Gene3D" id="1.20.1560.10">
    <property type="entry name" value="ABC transporter type 1, transmembrane domain"/>
    <property type="match status" value="1"/>
</dbReference>
<dbReference type="GO" id="GO:0016887">
    <property type="term" value="F:ATP hydrolysis activity"/>
    <property type="evidence" value="ECO:0007669"/>
    <property type="project" value="InterPro"/>
</dbReference>
<evidence type="ECO:0000313" key="10">
    <source>
        <dbReference type="EMBL" id="AQS85963.1"/>
    </source>
</evidence>
<keyword evidence="2 7" id="KW-0812">Transmembrane</keyword>
<organism evidence="10 11">
    <name type="scientific">Acetobacter aceti</name>
    <dbReference type="NCBI Taxonomy" id="435"/>
    <lineage>
        <taxon>Bacteria</taxon>
        <taxon>Pseudomonadati</taxon>
        <taxon>Pseudomonadota</taxon>
        <taxon>Alphaproteobacteria</taxon>
        <taxon>Acetobacterales</taxon>
        <taxon>Acetobacteraceae</taxon>
        <taxon>Acetobacter</taxon>
        <taxon>Acetobacter subgen. Acetobacter</taxon>
    </lineage>
</organism>
<dbReference type="InterPro" id="IPR011527">
    <property type="entry name" value="ABC1_TM_dom"/>
</dbReference>
<dbReference type="InterPro" id="IPR003439">
    <property type="entry name" value="ABC_transporter-like_ATP-bd"/>
</dbReference>
<evidence type="ECO:0000259" key="8">
    <source>
        <dbReference type="PROSITE" id="PS50893"/>
    </source>
</evidence>
<feature type="domain" description="ABC transmembrane type-1" evidence="9">
    <location>
        <begin position="21"/>
        <end position="303"/>
    </location>
</feature>
<dbReference type="PROSITE" id="PS50929">
    <property type="entry name" value="ABC_TM1F"/>
    <property type="match status" value="1"/>
</dbReference>
<feature type="transmembrane region" description="Helical" evidence="7">
    <location>
        <begin position="162"/>
        <end position="182"/>
    </location>
</feature>
<feature type="transmembrane region" description="Helical" evidence="7">
    <location>
        <begin position="60"/>
        <end position="78"/>
    </location>
</feature>
<dbReference type="AlphaFoldDB" id="A0A1U9KJK7"/>
<dbReference type="RefSeq" id="WP_077813965.1">
    <property type="nucleotide sequence ID" value="NZ_CP014692.1"/>
</dbReference>
<evidence type="ECO:0000313" key="11">
    <source>
        <dbReference type="Proteomes" id="UP000188937"/>
    </source>
</evidence>
<evidence type="ECO:0000256" key="6">
    <source>
        <dbReference type="ARBA" id="ARBA00023136"/>
    </source>
</evidence>
<keyword evidence="6 7" id="KW-0472">Membrane</keyword>
<evidence type="ECO:0000256" key="7">
    <source>
        <dbReference type="SAM" id="Phobius"/>
    </source>
</evidence>
<dbReference type="CDD" id="cd18584">
    <property type="entry name" value="ABC_6TM_AarD_CydD"/>
    <property type="match status" value="1"/>
</dbReference>
<evidence type="ECO:0000256" key="4">
    <source>
        <dbReference type="ARBA" id="ARBA00022840"/>
    </source>
</evidence>
<protein>
    <submittedName>
        <fullName evidence="10">Thiol reductant ABC exporter subunit CydD</fullName>
    </submittedName>
</protein>
<dbReference type="GO" id="GO:0005886">
    <property type="term" value="C:plasma membrane"/>
    <property type="evidence" value="ECO:0007669"/>
    <property type="project" value="UniProtKB-SubCell"/>
</dbReference>
<dbReference type="KEGG" id="aace:A0U92_15700"/>
<proteinExistence type="predicted"/>
<dbReference type="STRING" id="435.A0U92_15700"/>
<dbReference type="OrthoDB" id="5288404at2"/>
<dbReference type="GO" id="GO:0005524">
    <property type="term" value="F:ATP binding"/>
    <property type="evidence" value="ECO:0007669"/>
    <property type="project" value="UniProtKB-KW"/>
</dbReference>
<evidence type="ECO:0000256" key="3">
    <source>
        <dbReference type="ARBA" id="ARBA00022741"/>
    </source>
</evidence>
<dbReference type="InterPro" id="IPR003593">
    <property type="entry name" value="AAA+_ATPase"/>
</dbReference>
<gene>
    <name evidence="10" type="ORF">A0U92_15700</name>
</gene>
<evidence type="ECO:0000256" key="1">
    <source>
        <dbReference type="ARBA" id="ARBA00004651"/>
    </source>
</evidence>
<dbReference type="GO" id="GO:0140359">
    <property type="term" value="F:ABC-type transporter activity"/>
    <property type="evidence" value="ECO:0007669"/>
    <property type="project" value="InterPro"/>
</dbReference>
<dbReference type="Proteomes" id="UP000188937">
    <property type="component" value="Chromosome"/>
</dbReference>
<keyword evidence="4" id="KW-0067">ATP-binding</keyword>
<dbReference type="EMBL" id="CP014692">
    <property type="protein sequence ID" value="AQS85963.1"/>
    <property type="molecule type" value="Genomic_DNA"/>
</dbReference>
<sequence>MQTGHGKLKGLTSRARLWLGVALSLGSASAALLVLQLFVFGGIVDDLTFRGRGFHDEVGQIEWLVLLLTGRAVLVWLADMASATAGMKVTTTLRADVLGHLLRTDSVSLAHRGAGETVTTMVDGIDALEPYIAQYLPKAAMMVVLPLMILACVAGLDGWSLLILACTGPLIPLFMALVGYRAQAIMDRQWTRLLLLGSGFLDFVQGLTTLRLFGHARQAVDVVATMADDYRRSTLSVMRIAFLTSATLEFFASLSIALIAVVFGSRLLAGHADFRTAFLVLLLAPEYFMPLRAFSASYHARQNATVAMERIDALLILPETPKRVTAAEHDSNRPAACLVCDDLSLGYDSTNPAVLTHVSCRFARDELTVVIGESGAGKTTLMRTLLGLHTPVTGSVRALDAQGQPIDDAWSRMGWVPQRPCLPYGTVAEILRLGAPEADIASLRAAALEADALSFIEKLPNGFETLIGEHGARLSGGQVRRLALARALIRKPDILFLDEPTASLDPDSEKRVTDAIRRCVQGRIVIVSTHRQRLMKDADHLLLIDGGTIRTVTCDERVAA</sequence>
<dbReference type="SUPFAM" id="SSF90123">
    <property type="entry name" value="ABC transporter transmembrane region"/>
    <property type="match status" value="1"/>
</dbReference>
<keyword evidence="11" id="KW-1185">Reference proteome</keyword>
<dbReference type="InterPro" id="IPR036640">
    <property type="entry name" value="ABC1_TM_sf"/>
</dbReference>
<feature type="transmembrane region" description="Helical" evidence="7">
    <location>
        <begin position="240"/>
        <end position="264"/>
    </location>
</feature>
<keyword evidence="3" id="KW-0547">Nucleotide-binding</keyword>
<dbReference type="PANTHER" id="PTHR24221">
    <property type="entry name" value="ATP-BINDING CASSETTE SUB-FAMILY B"/>
    <property type="match status" value="1"/>
</dbReference>
<evidence type="ECO:0000256" key="5">
    <source>
        <dbReference type="ARBA" id="ARBA00022989"/>
    </source>
</evidence>
<dbReference type="InterPro" id="IPR014216">
    <property type="entry name" value="ABC_transptr_CydD"/>
</dbReference>
<reference evidence="10 11" key="1">
    <citation type="submission" date="2016-03" db="EMBL/GenBank/DDBJ databases">
        <title>Acetic acid bacteria sequencing.</title>
        <authorList>
            <person name="Brandt J."/>
            <person name="Jakob F."/>
            <person name="Vogel R.F."/>
        </authorList>
    </citation>
    <scope>NUCLEOTIDE SEQUENCE [LARGE SCALE GENOMIC DNA]</scope>
    <source>
        <strain evidence="10 11">TMW2.1153</strain>
    </source>
</reference>
<dbReference type="Pfam" id="PF00005">
    <property type="entry name" value="ABC_tran"/>
    <property type="match status" value="1"/>
</dbReference>
<dbReference type="InterPro" id="IPR039421">
    <property type="entry name" value="Type_1_exporter"/>
</dbReference>
<evidence type="ECO:0000259" key="9">
    <source>
        <dbReference type="PROSITE" id="PS50929"/>
    </source>
</evidence>
<feature type="transmembrane region" description="Helical" evidence="7">
    <location>
        <begin position="17"/>
        <end position="40"/>
    </location>
</feature>
<evidence type="ECO:0000256" key="2">
    <source>
        <dbReference type="ARBA" id="ARBA00022692"/>
    </source>
</evidence>
<dbReference type="SUPFAM" id="SSF52540">
    <property type="entry name" value="P-loop containing nucleoside triphosphate hydrolases"/>
    <property type="match status" value="1"/>
</dbReference>
<dbReference type="SMART" id="SM00382">
    <property type="entry name" value="AAA"/>
    <property type="match status" value="1"/>
</dbReference>
<dbReference type="NCBIfam" id="TIGR02857">
    <property type="entry name" value="CydD"/>
    <property type="match status" value="1"/>
</dbReference>
<dbReference type="GO" id="GO:0042883">
    <property type="term" value="P:cysteine transport"/>
    <property type="evidence" value="ECO:0007669"/>
    <property type="project" value="InterPro"/>
</dbReference>
<dbReference type="PROSITE" id="PS50893">
    <property type="entry name" value="ABC_TRANSPORTER_2"/>
    <property type="match status" value="1"/>
</dbReference>
<dbReference type="Pfam" id="PF00664">
    <property type="entry name" value="ABC_membrane"/>
    <property type="match status" value="1"/>
</dbReference>
<dbReference type="PANTHER" id="PTHR24221:SF590">
    <property type="entry name" value="COMPONENT LINKED WITH THE ASSEMBLY OF CYTOCHROME' TRANSPORT TRANSMEMBRANE ATP-BINDING PROTEIN ABC TRANSPORTER CYDD-RELATED"/>
    <property type="match status" value="1"/>
</dbReference>